<evidence type="ECO:0000256" key="1">
    <source>
        <dbReference type="PROSITE-ProRule" id="PRU00339"/>
    </source>
</evidence>
<comment type="caution">
    <text evidence="2">The sequence shown here is derived from an EMBL/GenBank/DDBJ whole genome shotgun (WGS) entry which is preliminary data.</text>
</comment>
<accession>A0A9D2SZE5</accession>
<dbReference type="EMBL" id="DWWJ01000081">
    <property type="protein sequence ID" value="HJC40752.1"/>
    <property type="molecule type" value="Genomic_DNA"/>
</dbReference>
<dbReference type="PROSITE" id="PS50293">
    <property type="entry name" value="TPR_REGION"/>
    <property type="match status" value="1"/>
</dbReference>
<dbReference type="Proteomes" id="UP000823882">
    <property type="component" value="Unassembled WGS sequence"/>
</dbReference>
<evidence type="ECO:0000313" key="2">
    <source>
        <dbReference type="EMBL" id="HJC40752.1"/>
    </source>
</evidence>
<organism evidence="2 3">
    <name type="scientific">Candidatus Intestinimonas pullistercoris</name>
    <dbReference type="NCBI Taxonomy" id="2838623"/>
    <lineage>
        <taxon>Bacteria</taxon>
        <taxon>Bacillati</taxon>
        <taxon>Bacillota</taxon>
        <taxon>Clostridia</taxon>
        <taxon>Eubacteriales</taxon>
        <taxon>Intestinimonas</taxon>
    </lineage>
</organism>
<dbReference type="InterPro" id="IPR019734">
    <property type="entry name" value="TPR_rpt"/>
</dbReference>
<proteinExistence type="predicted"/>
<feature type="repeat" description="TPR" evidence="1">
    <location>
        <begin position="35"/>
        <end position="68"/>
    </location>
</feature>
<dbReference type="PROSITE" id="PS51257">
    <property type="entry name" value="PROKAR_LIPOPROTEIN"/>
    <property type="match status" value="1"/>
</dbReference>
<name>A0A9D2SZE5_9FIRM</name>
<gene>
    <name evidence="2" type="ORF">H9701_04285</name>
</gene>
<protein>
    <submittedName>
        <fullName evidence="2">Tetratricopeptide repeat protein</fullName>
    </submittedName>
</protein>
<dbReference type="SMART" id="SM00028">
    <property type="entry name" value="TPR"/>
    <property type="match status" value="2"/>
</dbReference>
<reference evidence="2" key="1">
    <citation type="journal article" date="2021" name="PeerJ">
        <title>Extensive microbial diversity within the chicken gut microbiome revealed by metagenomics and culture.</title>
        <authorList>
            <person name="Gilroy R."/>
            <person name="Ravi A."/>
            <person name="Getino M."/>
            <person name="Pursley I."/>
            <person name="Horton D.L."/>
            <person name="Alikhan N.F."/>
            <person name="Baker D."/>
            <person name="Gharbi K."/>
            <person name="Hall N."/>
            <person name="Watson M."/>
            <person name="Adriaenssens E.M."/>
            <person name="Foster-Nyarko E."/>
            <person name="Jarju S."/>
            <person name="Secka A."/>
            <person name="Antonio M."/>
            <person name="Oren A."/>
            <person name="Chaudhuri R.R."/>
            <person name="La Ragione R."/>
            <person name="Hildebrand F."/>
            <person name="Pallen M.J."/>
        </authorList>
    </citation>
    <scope>NUCLEOTIDE SEQUENCE</scope>
    <source>
        <strain evidence="2">CHK186-1790</strain>
    </source>
</reference>
<evidence type="ECO:0000313" key="3">
    <source>
        <dbReference type="Proteomes" id="UP000823882"/>
    </source>
</evidence>
<keyword evidence="1" id="KW-0802">TPR repeat</keyword>
<dbReference type="Gene3D" id="1.25.40.10">
    <property type="entry name" value="Tetratricopeptide repeat domain"/>
    <property type="match status" value="1"/>
</dbReference>
<reference evidence="2" key="2">
    <citation type="submission" date="2021-04" db="EMBL/GenBank/DDBJ databases">
        <authorList>
            <person name="Gilroy R."/>
        </authorList>
    </citation>
    <scope>NUCLEOTIDE SEQUENCE</scope>
    <source>
        <strain evidence="2">CHK186-1790</strain>
    </source>
</reference>
<dbReference type="Pfam" id="PF14559">
    <property type="entry name" value="TPR_19"/>
    <property type="match status" value="1"/>
</dbReference>
<sequence>MEPIERKQRTHALPALLLALVLTLAACGGQGARAWREQYDLGVRYLSEGNYEEAILAFTSAIEIDPNREEAYLDLAELYLVMGDLEQALSTLGEGYEATGSEAILELMESLEGQLPQTDINRLLDEYLTQEMVPAEAWTVNSVPFWEASQEDVAAAYPDSETGWDNSENVIDPVYITETVMFHWSKERNALWNATFSNRLHRAPDAVIQEELGLTTASTFEEVLTALGMSPEGIVYIHRVLPSLKVGDSLFTSETEGEAGTGNVIVYPQLSNDEVNPDRLTIAFDYRLDAGFWMGVTFLFDMDGNFDSCVFLVNPIS</sequence>
<dbReference type="InterPro" id="IPR011990">
    <property type="entry name" value="TPR-like_helical_dom_sf"/>
</dbReference>
<dbReference type="SUPFAM" id="SSF48452">
    <property type="entry name" value="TPR-like"/>
    <property type="match status" value="1"/>
</dbReference>
<dbReference type="PROSITE" id="PS50005">
    <property type="entry name" value="TPR"/>
    <property type="match status" value="1"/>
</dbReference>
<dbReference type="AlphaFoldDB" id="A0A9D2SZE5"/>